<gene>
    <name evidence="1" type="ORF">SAMN04488055_4359</name>
</gene>
<dbReference type="OrthoDB" id="662803at2"/>
<organism evidence="1 2">
    <name type="scientific">Chitinophaga niabensis</name>
    <dbReference type="NCBI Taxonomy" id="536979"/>
    <lineage>
        <taxon>Bacteria</taxon>
        <taxon>Pseudomonadati</taxon>
        <taxon>Bacteroidota</taxon>
        <taxon>Chitinophagia</taxon>
        <taxon>Chitinophagales</taxon>
        <taxon>Chitinophagaceae</taxon>
        <taxon>Chitinophaga</taxon>
    </lineage>
</organism>
<dbReference type="Proteomes" id="UP000185003">
    <property type="component" value="Unassembled WGS sequence"/>
</dbReference>
<evidence type="ECO:0000313" key="1">
    <source>
        <dbReference type="EMBL" id="SIO47374.1"/>
    </source>
</evidence>
<keyword evidence="2" id="KW-1185">Reference proteome</keyword>
<name>A0A1N6JSL3_9BACT</name>
<reference evidence="1 2" key="1">
    <citation type="submission" date="2016-11" db="EMBL/GenBank/DDBJ databases">
        <authorList>
            <person name="Jaros S."/>
            <person name="Januszkiewicz K."/>
            <person name="Wedrychowicz H."/>
        </authorList>
    </citation>
    <scope>NUCLEOTIDE SEQUENCE [LARGE SCALE GENOMIC DNA]</scope>
    <source>
        <strain evidence="1 2">DSM 24787</strain>
    </source>
</reference>
<dbReference type="EMBL" id="FSRA01000002">
    <property type="protein sequence ID" value="SIO47374.1"/>
    <property type="molecule type" value="Genomic_DNA"/>
</dbReference>
<sequence length="186" mass="20214">MANINENLLVRGARGNVGKQFVYRKRGNNTHIARMPSVNKDAVATTKQIETRDRFASAVLYAKGAIDSADLKREYEKKAPSGSSAYNMAFRDYLKAPVVKKIDVTNYNGTPGSTIVVHAKDDFRVAGVKVSIFDPGGVLLEEGNALLDPVKRGQWVYTVTQANAGTVIRAKATDLPGNEGMLEISL</sequence>
<dbReference type="RefSeq" id="WP_074241715.1">
    <property type="nucleotide sequence ID" value="NZ_FSRA01000002.1"/>
</dbReference>
<evidence type="ECO:0000313" key="2">
    <source>
        <dbReference type="Proteomes" id="UP000185003"/>
    </source>
</evidence>
<proteinExistence type="predicted"/>
<dbReference type="AlphaFoldDB" id="A0A1N6JSL3"/>
<accession>A0A1N6JSL3</accession>
<protein>
    <submittedName>
        <fullName evidence="1">Uncharacterized protein</fullName>
    </submittedName>
</protein>